<feature type="domain" description="MADF" evidence="2">
    <location>
        <begin position="5"/>
        <end position="92"/>
    </location>
</feature>
<dbReference type="PANTHER" id="PTHR12243">
    <property type="entry name" value="MADF DOMAIN TRANSCRIPTION FACTOR"/>
    <property type="match status" value="1"/>
</dbReference>
<feature type="compositionally biased region" description="Polar residues" evidence="1">
    <location>
        <begin position="122"/>
        <end position="132"/>
    </location>
</feature>
<evidence type="ECO:0000313" key="3">
    <source>
        <dbReference type="EnsemblMetazoa" id="XP_014255072.1"/>
    </source>
</evidence>
<dbReference type="SMART" id="SM00595">
    <property type="entry name" value="MADF"/>
    <property type="match status" value="1"/>
</dbReference>
<dbReference type="AlphaFoldDB" id="A0A8I6S3E6"/>
<organism evidence="3 4">
    <name type="scientific">Cimex lectularius</name>
    <name type="common">Bed bug</name>
    <name type="synonym">Acanthia lectularia</name>
    <dbReference type="NCBI Taxonomy" id="79782"/>
    <lineage>
        <taxon>Eukaryota</taxon>
        <taxon>Metazoa</taxon>
        <taxon>Ecdysozoa</taxon>
        <taxon>Arthropoda</taxon>
        <taxon>Hexapoda</taxon>
        <taxon>Insecta</taxon>
        <taxon>Pterygota</taxon>
        <taxon>Neoptera</taxon>
        <taxon>Paraneoptera</taxon>
        <taxon>Hemiptera</taxon>
        <taxon>Heteroptera</taxon>
        <taxon>Panheteroptera</taxon>
        <taxon>Cimicomorpha</taxon>
        <taxon>Cimicidae</taxon>
        <taxon>Cimex</taxon>
    </lineage>
</organism>
<dbReference type="GeneID" id="106669821"/>
<dbReference type="OrthoDB" id="10262320at2759"/>
<proteinExistence type="predicted"/>
<dbReference type="PROSITE" id="PS51029">
    <property type="entry name" value="MADF"/>
    <property type="match status" value="1"/>
</dbReference>
<evidence type="ECO:0000313" key="4">
    <source>
        <dbReference type="Proteomes" id="UP000494040"/>
    </source>
</evidence>
<name>A0A8I6S3E6_CIMLE</name>
<keyword evidence="4" id="KW-1185">Reference proteome</keyword>
<dbReference type="RefSeq" id="XP_014255072.1">
    <property type="nucleotide sequence ID" value="XM_014399586.2"/>
</dbReference>
<dbReference type="Pfam" id="PF10545">
    <property type="entry name" value="MADF_DNA_bdg"/>
    <property type="match status" value="1"/>
</dbReference>
<dbReference type="OMA" id="WINIRDV"/>
<dbReference type="InterPro" id="IPR006578">
    <property type="entry name" value="MADF-dom"/>
</dbReference>
<accession>A0A8I6S3E6</accession>
<feature type="region of interest" description="Disordered" evidence="1">
    <location>
        <begin position="121"/>
        <end position="144"/>
    </location>
</feature>
<dbReference type="InterPro" id="IPR039353">
    <property type="entry name" value="TF_Adf1"/>
</dbReference>
<sequence length="254" mass="29298">MNDKKLIELVRNYPVLYDLSNPKYMDTEFKTNIWNKIGEEMKTPGPSCKSRWSNIRDNFRKSLKKTASGQKAKNVKIYKYSEQLGFLTKYFSKFEETKSNIDYVTKKEDEECHDELLPYESVENNESTQNLTEVDGPATGWEQRQTSALKSTQHKKHKRSLVKTTPPQIASSTMEYPVKERESFSTQDPVDAFLSGIAPVLRKLPPHYWHYAKADLFAVVQKYELKLLMGRQCADSSRFSDCSSSMSSEETSPT</sequence>
<dbReference type="KEGG" id="clec:106669821"/>
<protein>
    <recommendedName>
        <fullName evidence="2">MADF domain-containing protein</fullName>
    </recommendedName>
</protein>
<reference evidence="3" key="1">
    <citation type="submission" date="2022-01" db="UniProtKB">
        <authorList>
            <consortium name="EnsemblMetazoa"/>
        </authorList>
    </citation>
    <scope>IDENTIFICATION</scope>
</reference>
<dbReference type="Proteomes" id="UP000494040">
    <property type="component" value="Unassembled WGS sequence"/>
</dbReference>
<evidence type="ECO:0000259" key="2">
    <source>
        <dbReference type="PROSITE" id="PS51029"/>
    </source>
</evidence>
<dbReference type="EnsemblMetazoa" id="XM_014399586.2">
    <property type="protein sequence ID" value="XP_014255072.1"/>
    <property type="gene ID" value="LOC106669821"/>
</dbReference>
<evidence type="ECO:0000256" key="1">
    <source>
        <dbReference type="SAM" id="MobiDB-lite"/>
    </source>
</evidence>
<dbReference type="PANTHER" id="PTHR12243:SF67">
    <property type="entry name" value="COREPRESSOR OF PANGOLIN, ISOFORM A-RELATED"/>
    <property type="match status" value="1"/>
</dbReference>